<dbReference type="EC" id="2.1.2.9" evidence="2 5"/>
<keyword evidence="3 5" id="KW-0808">Transferase</keyword>
<protein>
    <recommendedName>
        <fullName evidence="2 5">Methionyl-tRNA formyltransferase</fullName>
        <ecNumber evidence="2 5">2.1.2.9</ecNumber>
    </recommendedName>
</protein>
<dbReference type="InterPro" id="IPR005794">
    <property type="entry name" value="Fmt"/>
</dbReference>
<evidence type="ECO:0000256" key="1">
    <source>
        <dbReference type="ARBA" id="ARBA00010699"/>
    </source>
</evidence>
<dbReference type="CDD" id="cd08704">
    <property type="entry name" value="Met_tRNA_FMT_C"/>
    <property type="match status" value="1"/>
</dbReference>
<dbReference type="PANTHER" id="PTHR11138:SF5">
    <property type="entry name" value="METHIONYL-TRNA FORMYLTRANSFERASE, MITOCHONDRIAL"/>
    <property type="match status" value="1"/>
</dbReference>
<evidence type="ECO:0000256" key="3">
    <source>
        <dbReference type="ARBA" id="ARBA00022679"/>
    </source>
</evidence>
<comment type="caution">
    <text evidence="9">The sequence shown here is derived from an EMBL/GenBank/DDBJ whole genome shotgun (WGS) entry which is preliminary data.</text>
</comment>
<organism evidence="9 10">
    <name type="scientific">Pedobacter flavus</name>
    <dbReference type="NCBI Taxonomy" id="3113906"/>
    <lineage>
        <taxon>Bacteria</taxon>
        <taxon>Pseudomonadati</taxon>
        <taxon>Bacteroidota</taxon>
        <taxon>Sphingobacteriia</taxon>
        <taxon>Sphingobacteriales</taxon>
        <taxon>Sphingobacteriaceae</taxon>
        <taxon>Pedobacter</taxon>
    </lineage>
</organism>
<dbReference type="InterPro" id="IPR036477">
    <property type="entry name" value="Formyl_transf_N_sf"/>
</dbReference>
<dbReference type="InterPro" id="IPR005793">
    <property type="entry name" value="Formyl_trans_C"/>
</dbReference>
<dbReference type="Pfam" id="PF00551">
    <property type="entry name" value="Formyl_trans_N"/>
    <property type="match status" value="1"/>
</dbReference>
<sequence>MRIVFMGTPGFAVPSLAALINAGFNVVGVVTAPDRPAGRGQQIQESEVKKYALSKNLPILQPEKLKNPDFINELKSLKADLQVVVAFRMLPEIIWNMPVKGTINLHASLLPQYRGAAPINHVIINGEKETGVTTFFLQHEIDTGDIIQSASLSISDDENAGQLHDRLMELGAEVLVNTVKLIENNNYNSIPQREDEIIKFAPKLTKEFCRINWNKPTVEVYNHIRGLSPYPTAFTTIKDKNLKVFSSKMLLVNNNVAPGTFESDGKTFLKFKTADGYLELIDVQLEGKKRMDIESLLRGFKIN</sequence>
<comment type="catalytic activity">
    <reaction evidence="5">
        <text>L-methionyl-tRNA(fMet) + (6R)-10-formyltetrahydrofolate = N-formyl-L-methionyl-tRNA(fMet) + (6S)-5,6,7,8-tetrahydrofolate + H(+)</text>
        <dbReference type="Rhea" id="RHEA:24380"/>
        <dbReference type="Rhea" id="RHEA-COMP:9952"/>
        <dbReference type="Rhea" id="RHEA-COMP:9953"/>
        <dbReference type="ChEBI" id="CHEBI:15378"/>
        <dbReference type="ChEBI" id="CHEBI:57453"/>
        <dbReference type="ChEBI" id="CHEBI:78530"/>
        <dbReference type="ChEBI" id="CHEBI:78844"/>
        <dbReference type="ChEBI" id="CHEBI:195366"/>
        <dbReference type="EC" id="2.1.2.9"/>
    </reaction>
</comment>
<gene>
    <name evidence="5 9" type="primary">fmt</name>
    <name evidence="9" type="ORF">VRU49_00190</name>
</gene>
<proteinExistence type="inferred from homology"/>
<evidence type="ECO:0000256" key="6">
    <source>
        <dbReference type="SAM" id="SignalP"/>
    </source>
</evidence>
<keyword evidence="10" id="KW-1185">Reference proteome</keyword>
<dbReference type="Pfam" id="PF02911">
    <property type="entry name" value="Formyl_trans_C"/>
    <property type="match status" value="1"/>
</dbReference>
<dbReference type="CDD" id="cd08646">
    <property type="entry name" value="FMT_core_Met-tRNA-FMT_N"/>
    <property type="match status" value="1"/>
</dbReference>
<reference evidence="9 10" key="1">
    <citation type="submission" date="2024-01" db="EMBL/GenBank/DDBJ databases">
        <title>Pedobacter sp. nov., isolated from oil-contaminated soil.</title>
        <authorList>
            <person name="Le N.T.T."/>
        </authorList>
    </citation>
    <scope>NUCLEOTIDE SEQUENCE [LARGE SCALE GENOMIC DNA]</scope>
    <source>
        <strain evidence="9 10">VNH31</strain>
    </source>
</reference>
<dbReference type="EMBL" id="JAZDQU010000001">
    <property type="protein sequence ID" value="MEE1883822.1"/>
    <property type="molecule type" value="Genomic_DNA"/>
</dbReference>
<feature type="signal peptide" evidence="6">
    <location>
        <begin position="1"/>
        <end position="17"/>
    </location>
</feature>
<feature type="binding site" evidence="5">
    <location>
        <begin position="108"/>
        <end position="111"/>
    </location>
    <ligand>
        <name>(6S)-5,6,7,8-tetrahydrofolate</name>
        <dbReference type="ChEBI" id="CHEBI:57453"/>
    </ligand>
</feature>
<dbReference type="HAMAP" id="MF_00182">
    <property type="entry name" value="Formyl_trans"/>
    <property type="match status" value="1"/>
</dbReference>
<dbReference type="RefSeq" id="WP_330144748.1">
    <property type="nucleotide sequence ID" value="NZ_JAZDQU010000001.1"/>
</dbReference>
<comment type="function">
    <text evidence="5">Attaches a formyl group to the free amino group of methionyl-tRNA(fMet). The formyl group appears to play a dual role in the initiator identity of N-formylmethionyl-tRNA by promoting its recognition by IF2 and preventing the misappropriation of this tRNA by the elongation apparatus.</text>
</comment>
<dbReference type="Proteomes" id="UP001337681">
    <property type="component" value="Unassembled WGS sequence"/>
</dbReference>
<evidence type="ECO:0000313" key="9">
    <source>
        <dbReference type="EMBL" id="MEE1883822.1"/>
    </source>
</evidence>
<keyword evidence="6" id="KW-0732">Signal</keyword>
<evidence type="ECO:0000256" key="2">
    <source>
        <dbReference type="ARBA" id="ARBA00012261"/>
    </source>
</evidence>
<dbReference type="PANTHER" id="PTHR11138">
    <property type="entry name" value="METHIONYL-TRNA FORMYLTRANSFERASE"/>
    <property type="match status" value="1"/>
</dbReference>
<evidence type="ECO:0000259" key="8">
    <source>
        <dbReference type="Pfam" id="PF02911"/>
    </source>
</evidence>
<dbReference type="InterPro" id="IPR002376">
    <property type="entry name" value="Formyl_transf_N"/>
</dbReference>
<evidence type="ECO:0000256" key="5">
    <source>
        <dbReference type="HAMAP-Rule" id="MF_00182"/>
    </source>
</evidence>
<feature type="domain" description="Formyl transferase C-terminal" evidence="8">
    <location>
        <begin position="203"/>
        <end position="300"/>
    </location>
</feature>
<dbReference type="GO" id="GO:0004479">
    <property type="term" value="F:methionyl-tRNA formyltransferase activity"/>
    <property type="evidence" value="ECO:0007669"/>
    <property type="project" value="UniProtKB-EC"/>
</dbReference>
<dbReference type="InterPro" id="IPR044135">
    <property type="entry name" value="Met-tRNA-FMT_C"/>
</dbReference>
<feature type="domain" description="Formyl transferase N-terminal" evidence="7">
    <location>
        <begin position="1"/>
        <end position="178"/>
    </location>
</feature>
<dbReference type="NCBIfam" id="TIGR00460">
    <property type="entry name" value="fmt"/>
    <property type="match status" value="1"/>
</dbReference>
<feature type="chain" id="PRO_5047495842" description="Methionyl-tRNA formyltransferase" evidence="6">
    <location>
        <begin position="18"/>
        <end position="303"/>
    </location>
</feature>
<evidence type="ECO:0000313" key="10">
    <source>
        <dbReference type="Proteomes" id="UP001337681"/>
    </source>
</evidence>
<comment type="similarity">
    <text evidence="1 5">Belongs to the Fmt family.</text>
</comment>
<keyword evidence="4 5" id="KW-0648">Protein biosynthesis</keyword>
<evidence type="ECO:0000259" key="7">
    <source>
        <dbReference type="Pfam" id="PF00551"/>
    </source>
</evidence>
<evidence type="ECO:0000256" key="4">
    <source>
        <dbReference type="ARBA" id="ARBA00022917"/>
    </source>
</evidence>
<dbReference type="Gene3D" id="3.40.50.12230">
    <property type="match status" value="1"/>
</dbReference>
<dbReference type="SUPFAM" id="SSF53328">
    <property type="entry name" value="Formyltransferase"/>
    <property type="match status" value="1"/>
</dbReference>
<dbReference type="InterPro" id="IPR011034">
    <property type="entry name" value="Formyl_transferase-like_C_sf"/>
</dbReference>
<dbReference type="InterPro" id="IPR041711">
    <property type="entry name" value="Met-tRNA-FMT_N"/>
</dbReference>
<dbReference type="SUPFAM" id="SSF50486">
    <property type="entry name" value="FMT C-terminal domain-like"/>
    <property type="match status" value="1"/>
</dbReference>
<name>A0ABU7GXN8_9SPHI</name>
<accession>A0ABU7GXN8</accession>